<dbReference type="Proteomes" id="UP000027138">
    <property type="component" value="Unassembled WGS sequence"/>
</dbReference>
<gene>
    <name evidence="5" type="ORF">JCGZ_19197</name>
</gene>
<dbReference type="Gene3D" id="2.40.480.10">
    <property type="entry name" value="Allene oxide cyclase-like"/>
    <property type="match status" value="1"/>
</dbReference>
<evidence type="ECO:0000256" key="3">
    <source>
        <dbReference type="ARBA" id="ARBA00022525"/>
    </source>
</evidence>
<reference evidence="5 6" key="1">
    <citation type="journal article" date="2014" name="PLoS ONE">
        <title>Global Analysis of Gene Expression Profiles in Physic Nut (Jatropha curcas L.) Seedlings Exposed to Salt Stress.</title>
        <authorList>
            <person name="Zhang L."/>
            <person name="Zhang C."/>
            <person name="Wu P."/>
            <person name="Chen Y."/>
            <person name="Li M."/>
            <person name="Jiang H."/>
            <person name="Wu G."/>
        </authorList>
    </citation>
    <scope>NUCLEOTIDE SEQUENCE [LARGE SCALE GENOMIC DNA]</scope>
    <source>
        <strain evidence="6">cv. GZQX0401</strain>
        <tissue evidence="5">Young leaves</tissue>
    </source>
</reference>
<comment type="similarity">
    <text evidence="1 4">Belongs to the plant dirigent protein family.</text>
</comment>
<keyword evidence="3 4" id="KW-0964">Secreted</keyword>
<dbReference type="GO" id="GO:0009699">
    <property type="term" value="P:phenylpropanoid biosynthetic process"/>
    <property type="evidence" value="ECO:0007669"/>
    <property type="project" value="UniProtKB-ARBA"/>
</dbReference>
<accession>A0A067LIA9</accession>
<keyword evidence="4" id="KW-0732">Signal</keyword>
<comment type="function">
    <text evidence="4">Dirigent proteins impart stereoselectivity on the phenoxy radical-coupling reaction, yielding optically active lignans from two molecules of coniferyl alcohol in the biosynthesis of lignans, flavonolignans, and alkaloids and thus plays a central role in plant secondary metabolism.</text>
</comment>
<evidence type="ECO:0000256" key="4">
    <source>
        <dbReference type="RuleBase" id="RU363099"/>
    </source>
</evidence>
<dbReference type="AlphaFoldDB" id="A0A067LIA9"/>
<dbReference type="STRING" id="180498.A0A067LIA9"/>
<evidence type="ECO:0000313" key="6">
    <source>
        <dbReference type="Proteomes" id="UP000027138"/>
    </source>
</evidence>
<dbReference type="EMBL" id="KK914254">
    <property type="protein sequence ID" value="KDP44330.1"/>
    <property type="molecule type" value="Genomic_DNA"/>
</dbReference>
<evidence type="ECO:0000256" key="1">
    <source>
        <dbReference type="ARBA" id="ARBA00010746"/>
    </source>
</evidence>
<comment type="subunit">
    <text evidence="2 4">Homodimer.</text>
</comment>
<keyword evidence="6" id="KW-1185">Reference proteome</keyword>
<dbReference type="InterPro" id="IPR044859">
    <property type="entry name" value="Allene_oxi_cyc_Dirigent"/>
</dbReference>
<feature type="signal peptide" evidence="4">
    <location>
        <begin position="1"/>
        <end position="21"/>
    </location>
</feature>
<evidence type="ECO:0000313" key="5">
    <source>
        <dbReference type="EMBL" id="KDP44330.1"/>
    </source>
</evidence>
<protein>
    <recommendedName>
        <fullName evidence="4">Dirigent protein</fullName>
    </recommendedName>
</protein>
<evidence type="ECO:0000256" key="2">
    <source>
        <dbReference type="ARBA" id="ARBA00011738"/>
    </source>
</evidence>
<keyword evidence="4" id="KW-0052">Apoplast</keyword>
<dbReference type="GO" id="GO:0048046">
    <property type="term" value="C:apoplast"/>
    <property type="evidence" value="ECO:0007669"/>
    <property type="project" value="UniProtKB-SubCell"/>
</dbReference>
<dbReference type="SMR" id="A0A067LIA9"/>
<dbReference type="OrthoDB" id="1864232at2759"/>
<dbReference type="Pfam" id="PF03018">
    <property type="entry name" value="Dirigent"/>
    <property type="match status" value="1"/>
</dbReference>
<sequence length="193" mass="21472">MARFLLLLSQFIFLYLISSFAATPTVAGENHEFVKTIKKKQLGFKKEKLSHFRLYWHDIVTGPNPSAVMVVPPENTSLTAFGMVRMIDNPLTLGPEMSSKLVGKAQGFYAQAAQQQIGLLMAMNFAFIEGKYNGSTLTVLGRNSVFDTVREMPVIGGSGLFRFARGYVQAKTHTFNISSGDATVEYNIYVLHY</sequence>
<dbReference type="InterPro" id="IPR004265">
    <property type="entry name" value="Dirigent"/>
</dbReference>
<dbReference type="PANTHER" id="PTHR21495">
    <property type="entry name" value="NUCLEOPORIN-RELATED"/>
    <property type="match status" value="1"/>
</dbReference>
<name>A0A067LIA9_JATCU</name>
<comment type="subcellular location">
    <subcellularLocation>
        <location evidence="4">Secreted</location>
        <location evidence="4">Extracellular space</location>
        <location evidence="4">Apoplast</location>
    </subcellularLocation>
</comment>
<feature type="chain" id="PRO_5008190185" description="Dirigent protein" evidence="4">
    <location>
        <begin position="22"/>
        <end position="193"/>
    </location>
</feature>
<proteinExistence type="inferred from homology"/>
<organism evidence="5 6">
    <name type="scientific">Jatropha curcas</name>
    <name type="common">Barbados nut</name>
    <dbReference type="NCBI Taxonomy" id="180498"/>
    <lineage>
        <taxon>Eukaryota</taxon>
        <taxon>Viridiplantae</taxon>
        <taxon>Streptophyta</taxon>
        <taxon>Embryophyta</taxon>
        <taxon>Tracheophyta</taxon>
        <taxon>Spermatophyta</taxon>
        <taxon>Magnoliopsida</taxon>
        <taxon>eudicotyledons</taxon>
        <taxon>Gunneridae</taxon>
        <taxon>Pentapetalae</taxon>
        <taxon>rosids</taxon>
        <taxon>fabids</taxon>
        <taxon>Malpighiales</taxon>
        <taxon>Euphorbiaceae</taxon>
        <taxon>Crotonoideae</taxon>
        <taxon>Jatropheae</taxon>
        <taxon>Jatropha</taxon>
    </lineage>
</organism>